<keyword evidence="10" id="KW-0966">Cell projection</keyword>
<dbReference type="AlphaFoldDB" id="A0A2D2DI42"/>
<dbReference type="OrthoDB" id="7066611at2"/>
<feature type="domain" description="Anti-sigma-28 factor FlgM C-terminal" evidence="9">
    <location>
        <begin position="47"/>
        <end position="86"/>
    </location>
</feature>
<evidence type="ECO:0000259" key="9">
    <source>
        <dbReference type="Pfam" id="PF04316"/>
    </source>
</evidence>
<dbReference type="KEGG" id="mass:CR152_09020"/>
<keyword evidence="5" id="KW-0805">Transcription regulation</keyword>
<comment type="function">
    <text evidence="7">Responsible for the coupling of flagellin expression to flagellar assembly by preventing expression of the flagellin genes when a component of the middle class of proteins is defective. It negatively regulates flagellar genes by inhibiting the activity of FliA by directly binding to FliA.</text>
</comment>
<evidence type="ECO:0000256" key="8">
    <source>
        <dbReference type="ARBA" id="ARBA00030117"/>
    </source>
</evidence>
<dbReference type="NCBIfam" id="TIGR03824">
    <property type="entry name" value="FlgM_jcvi"/>
    <property type="match status" value="1"/>
</dbReference>
<proteinExistence type="inferred from homology"/>
<evidence type="ECO:0000256" key="3">
    <source>
        <dbReference type="ARBA" id="ARBA00022491"/>
    </source>
</evidence>
<sequence length="97" mass="9609">MKISGGGASADASAVQRGSAAVASEVKTAVTSGAGVAAPSGALQSEVLQPAMAALAAMPEIDHERVSQLRDALAKGELPFDPARLAGLIERFHGGQG</sequence>
<keyword evidence="10" id="KW-0282">Flagellum</keyword>
<comment type="similarity">
    <text evidence="1">Belongs to the FlgM family.</text>
</comment>
<reference evidence="10" key="1">
    <citation type="submission" date="2017-10" db="EMBL/GenBank/DDBJ databases">
        <title>Massilia psychrophilum sp. nov., a novel purple-pigmented bacterium isolated from Tianshan glacier, Xinjiang Municipality, China.</title>
        <authorList>
            <person name="Wang H."/>
        </authorList>
    </citation>
    <scope>NUCLEOTIDE SEQUENCE [LARGE SCALE GENOMIC DNA]</scope>
    <source>
        <strain evidence="10">B2</strain>
    </source>
</reference>
<keyword evidence="11" id="KW-1185">Reference proteome</keyword>
<dbReference type="RefSeq" id="WP_099874623.1">
    <property type="nucleotide sequence ID" value="NZ_CP024608.1"/>
</dbReference>
<keyword evidence="4" id="KW-1005">Bacterial flagellum biogenesis</keyword>
<dbReference type="EMBL" id="CP024608">
    <property type="protein sequence ID" value="ATQ74648.1"/>
    <property type="molecule type" value="Genomic_DNA"/>
</dbReference>
<gene>
    <name evidence="10" type="primary">flgM</name>
    <name evidence="10" type="ORF">CR152_09020</name>
</gene>
<dbReference type="InterPro" id="IPR035890">
    <property type="entry name" value="Anti-sigma-28_factor_FlgM_sf"/>
</dbReference>
<evidence type="ECO:0000256" key="6">
    <source>
        <dbReference type="ARBA" id="ARBA00023163"/>
    </source>
</evidence>
<evidence type="ECO:0000256" key="7">
    <source>
        <dbReference type="ARBA" id="ARBA00024739"/>
    </source>
</evidence>
<name>A0A2D2DI42_9BURK</name>
<evidence type="ECO:0000313" key="10">
    <source>
        <dbReference type="EMBL" id="ATQ74648.1"/>
    </source>
</evidence>
<evidence type="ECO:0000256" key="1">
    <source>
        <dbReference type="ARBA" id="ARBA00005322"/>
    </source>
</evidence>
<dbReference type="InterPro" id="IPR031316">
    <property type="entry name" value="FlgM_C"/>
</dbReference>
<accession>A0A2D2DI42</accession>
<dbReference type="GO" id="GO:0045892">
    <property type="term" value="P:negative regulation of DNA-templated transcription"/>
    <property type="evidence" value="ECO:0007669"/>
    <property type="project" value="InterPro"/>
</dbReference>
<evidence type="ECO:0000313" key="11">
    <source>
        <dbReference type="Proteomes" id="UP000229897"/>
    </source>
</evidence>
<dbReference type="Pfam" id="PF04316">
    <property type="entry name" value="FlgM"/>
    <property type="match status" value="1"/>
</dbReference>
<evidence type="ECO:0000256" key="2">
    <source>
        <dbReference type="ARBA" id="ARBA00017823"/>
    </source>
</evidence>
<keyword evidence="6" id="KW-0804">Transcription</keyword>
<evidence type="ECO:0000256" key="4">
    <source>
        <dbReference type="ARBA" id="ARBA00022795"/>
    </source>
</evidence>
<evidence type="ECO:0000256" key="5">
    <source>
        <dbReference type="ARBA" id="ARBA00023015"/>
    </source>
</evidence>
<keyword evidence="10" id="KW-0969">Cilium</keyword>
<dbReference type="Proteomes" id="UP000229897">
    <property type="component" value="Chromosome"/>
</dbReference>
<keyword evidence="3" id="KW-0678">Repressor</keyword>
<organism evidence="10 11">
    <name type="scientific">Massilia violaceinigra</name>
    <dbReference type="NCBI Taxonomy" id="2045208"/>
    <lineage>
        <taxon>Bacteria</taxon>
        <taxon>Pseudomonadati</taxon>
        <taxon>Pseudomonadota</taxon>
        <taxon>Betaproteobacteria</taxon>
        <taxon>Burkholderiales</taxon>
        <taxon>Oxalobacteraceae</taxon>
        <taxon>Telluria group</taxon>
        <taxon>Massilia</taxon>
    </lineage>
</organism>
<dbReference type="SUPFAM" id="SSF101498">
    <property type="entry name" value="Anti-sigma factor FlgM"/>
    <property type="match status" value="1"/>
</dbReference>
<dbReference type="GO" id="GO:0044781">
    <property type="term" value="P:bacterial-type flagellum organization"/>
    <property type="evidence" value="ECO:0007669"/>
    <property type="project" value="UniProtKB-KW"/>
</dbReference>
<protein>
    <recommendedName>
        <fullName evidence="2">Negative regulator of flagellin synthesis</fullName>
    </recommendedName>
    <alternativeName>
        <fullName evidence="8">Anti-sigma-28 factor</fullName>
    </alternativeName>
</protein>
<dbReference type="InterPro" id="IPR007412">
    <property type="entry name" value="FlgM"/>
</dbReference>